<dbReference type="EMBL" id="JADDOJ010000081">
    <property type="protein sequence ID" value="MBE7942156.1"/>
    <property type="molecule type" value="Genomic_DNA"/>
</dbReference>
<evidence type="ECO:0000313" key="1">
    <source>
        <dbReference type="EMBL" id="MBE7942156.1"/>
    </source>
</evidence>
<protein>
    <submittedName>
        <fullName evidence="1">Uncharacterized protein</fullName>
    </submittedName>
</protein>
<name>A0ABR9SIF9_9BURK</name>
<dbReference type="RefSeq" id="WP_193781712.1">
    <property type="nucleotide sequence ID" value="NZ_JADDOJ010000081.1"/>
</dbReference>
<accession>A0ABR9SIF9</accession>
<reference evidence="1 2" key="1">
    <citation type="submission" date="2020-10" db="EMBL/GenBank/DDBJ databases">
        <title>Draft genome of Ramlibacter aquaticus LMG 30558.</title>
        <authorList>
            <person name="Props R."/>
        </authorList>
    </citation>
    <scope>NUCLEOTIDE SEQUENCE [LARGE SCALE GENOMIC DNA]</scope>
    <source>
        <strain evidence="1 2">LMG 30558</strain>
    </source>
</reference>
<gene>
    <name evidence="1" type="ORF">IM725_16395</name>
</gene>
<comment type="caution">
    <text evidence="1">The sequence shown here is derived from an EMBL/GenBank/DDBJ whole genome shotgun (WGS) entry which is preliminary data.</text>
</comment>
<evidence type="ECO:0000313" key="2">
    <source>
        <dbReference type="Proteomes" id="UP000715965"/>
    </source>
</evidence>
<organism evidence="1 2">
    <name type="scientific">Ramlibacter aquaticus</name>
    <dbReference type="NCBI Taxonomy" id="2780094"/>
    <lineage>
        <taxon>Bacteria</taxon>
        <taxon>Pseudomonadati</taxon>
        <taxon>Pseudomonadota</taxon>
        <taxon>Betaproteobacteria</taxon>
        <taxon>Burkholderiales</taxon>
        <taxon>Comamonadaceae</taxon>
        <taxon>Ramlibacter</taxon>
    </lineage>
</organism>
<dbReference type="Proteomes" id="UP000715965">
    <property type="component" value="Unassembled WGS sequence"/>
</dbReference>
<proteinExistence type="predicted"/>
<keyword evidence="2" id="KW-1185">Reference proteome</keyword>
<sequence length="53" mass="5870">MPYSVMYLRPRPNDSLWTALCSQPPRFLLVLGAWAFALLLLGGLDGLPWPALA</sequence>